<keyword evidence="2" id="KW-0812">Transmembrane</keyword>
<feature type="transmembrane region" description="Helical" evidence="2">
    <location>
        <begin position="91"/>
        <end position="109"/>
    </location>
</feature>
<evidence type="ECO:0000313" key="3">
    <source>
        <dbReference type="EMBL" id="SDM97013.1"/>
    </source>
</evidence>
<keyword evidence="2" id="KW-0472">Membrane</keyword>
<reference evidence="3 4" key="1">
    <citation type="submission" date="2016-10" db="EMBL/GenBank/DDBJ databases">
        <authorList>
            <person name="de Groot N.N."/>
        </authorList>
    </citation>
    <scope>NUCLEOTIDE SEQUENCE [LARGE SCALE GENOMIC DNA]</scope>
    <source>
        <strain evidence="3 4">DSM 21668</strain>
    </source>
</reference>
<sequence>MHYLLTSSLILAGFYAVYWLLLRKLSFHTWNRYYLLLALALSLVIPVLPVLPRTEEIVAFDQEPQEVQVVTVAAASVTEEPIDWMLWGERLYGAVAIILLLRIGTRLALVSRLMRKGERTKWNDLTVFRSETVPSASFFNRVFLNDHLLSAREQEQVLRHEQLHYHLRHSADRLLIECAKAFGWANPVVYWWGRSLTDLHEYEVDERMSAEYETREYAHLLLKLAVPAGPALSNRFAKEPLKSRIQFLLTKPSQTMKKALFLLVLPLTAASVMLFAQQVPAPPAPPQAPVAPPPPPAPPGKVPPPPPPAPLAPVVEEVKSGEWMPYTVNYREYDKFVKSVKASGGNWKSLVPDGWDTYFARYADKPEVSVRFVSIEQSNAYIGWKNRRNRKSGMVYRLLLNDDVEKNRYPDVWCVRGKFPPPPPPPAPPSIRDPSEPPPPPPELDKSGPLDPPKVDISHFKAKPRKATVVEKVVVEERPKVDVVEFRAKPKDGTVVEKVIVKEQPKVEVIEFKAKPKDGPAVEKVTVKEVRKPEPKKATKP</sequence>
<feature type="transmembrane region" description="Helical" evidence="2">
    <location>
        <begin position="6"/>
        <end position="22"/>
    </location>
</feature>
<dbReference type="STRING" id="563176.SAMN04488090_4649"/>
<gene>
    <name evidence="3" type="ORF">SAMN04488090_4649</name>
</gene>
<accession>A0A1G9XL88</accession>
<feature type="region of interest" description="Disordered" evidence="1">
    <location>
        <begin position="420"/>
        <end position="460"/>
    </location>
</feature>
<evidence type="ECO:0000313" key="4">
    <source>
        <dbReference type="Proteomes" id="UP000198901"/>
    </source>
</evidence>
<feature type="compositionally biased region" description="Basic and acidic residues" evidence="1">
    <location>
        <begin position="443"/>
        <end position="459"/>
    </location>
</feature>
<dbReference type="AlphaFoldDB" id="A0A1G9XL88"/>
<keyword evidence="2" id="KW-1133">Transmembrane helix</keyword>
<feature type="compositionally biased region" description="Pro residues" evidence="1">
    <location>
        <begin position="420"/>
        <end position="442"/>
    </location>
</feature>
<organism evidence="3 4">
    <name type="scientific">Siphonobacter aquaeclarae</name>
    <dbReference type="NCBI Taxonomy" id="563176"/>
    <lineage>
        <taxon>Bacteria</taxon>
        <taxon>Pseudomonadati</taxon>
        <taxon>Bacteroidota</taxon>
        <taxon>Cytophagia</taxon>
        <taxon>Cytophagales</taxon>
        <taxon>Cytophagaceae</taxon>
        <taxon>Siphonobacter</taxon>
    </lineage>
</organism>
<dbReference type="EMBL" id="FNGS01000011">
    <property type="protein sequence ID" value="SDM97013.1"/>
    <property type="molecule type" value="Genomic_DNA"/>
</dbReference>
<dbReference type="OrthoDB" id="1522859at2"/>
<dbReference type="Proteomes" id="UP000198901">
    <property type="component" value="Unassembled WGS sequence"/>
</dbReference>
<name>A0A1G9XL88_9BACT</name>
<evidence type="ECO:0000256" key="2">
    <source>
        <dbReference type="SAM" id="Phobius"/>
    </source>
</evidence>
<proteinExistence type="predicted"/>
<protein>
    <recommendedName>
        <fullName evidence="5">Signal transducer regulating beta-lactamase production, contains metallopeptidase domain</fullName>
    </recommendedName>
</protein>
<evidence type="ECO:0000256" key="1">
    <source>
        <dbReference type="SAM" id="MobiDB-lite"/>
    </source>
</evidence>
<feature type="transmembrane region" description="Helical" evidence="2">
    <location>
        <begin position="259"/>
        <end position="276"/>
    </location>
</feature>
<dbReference type="RefSeq" id="WP_143011200.1">
    <property type="nucleotide sequence ID" value="NZ_FNGS01000011.1"/>
</dbReference>
<feature type="region of interest" description="Disordered" evidence="1">
    <location>
        <begin position="283"/>
        <end position="308"/>
    </location>
</feature>
<keyword evidence="4" id="KW-1185">Reference proteome</keyword>
<evidence type="ECO:0008006" key="5">
    <source>
        <dbReference type="Google" id="ProtNLM"/>
    </source>
</evidence>
<feature type="transmembrane region" description="Helical" evidence="2">
    <location>
        <begin position="34"/>
        <end position="51"/>
    </location>
</feature>